<sequence>MAKLGPPVLLDEYKIRPPKGYLLSKEIGSDGSTTYSWMEPHHRGLGSPALMLMVLKMPAGVPHESREEISQETLQGLLRHLRNGHMGQTEVRDVGGLEFLRTYFKGKDRSAKPSEGYQYVAVDGNNALYFFLTRTVDRSTLANFRIMEAAVLSVRK</sequence>
<gene>
    <name evidence="1" type="ORF">OP10G_1684</name>
</gene>
<accession>A0A068NNV7</accession>
<proteinExistence type="predicted"/>
<protein>
    <submittedName>
        <fullName evidence="1">Uncharacterized protein</fullName>
    </submittedName>
</protein>
<evidence type="ECO:0000313" key="2">
    <source>
        <dbReference type="Proteomes" id="UP000027982"/>
    </source>
</evidence>
<dbReference type="HOGENOM" id="CLU_1683952_0_0_0"/>
<reference evidence="1 2" key="1">
    <citation type="journal article" date="2014" name="PLoS ONE">
        <title>The first complete genome sequence of the class fimbriimonadia in the phylum armatimonadetes.</title>
        <authorList>
            <person name="Hu Z.Y."/>
            <person name="Wang Y.Z."/>
            <person name="Im W.T."/>
            <person name="Wang S.Y."/>
            <person name="Zhao G.P."/>
            <person name="Zheng H.J."/>
            <person name="Quan Z.X."/>
        </authorList>
    </citation>
    <scope>NUCLEOTIDE SEQUENCE [LARGE SCALE GENOMIC DNA]</scope>
    <source>
        <strain evidence="1">Gsoil 348</strain>
    </source>
</reference>
<dbReference type="EMBL" id="CP007139">
    <property type="protein sequence ID" value="AIE85052.1"/>
    <property type="molecule type" value="Genomic_DNA"/>
</dbReference>
<name>A0A068NNV7_FIMGI</name>
<dbReference type="STRING" id="661478.OP10G_1684"/>
<evidence type="ECO:0000313" key="1">
    <source>
        <dbReference type="EMBL" id="AIE85052.1"/>
    </source>
</evidence>
<organism evidence="1 2">
    <name type="scientific">Fimbriimonas ginsengisoli Gsoil 348</name>
    <dbReference type="NCBI Taxonomy" id="661478"/>
    <lineage>
        <taxon>Bacteria</taxon>
        <taxon>Bacillati</taxon>
        <taxon>Armatimonadota</taxon>
        <taxon>Fimbriimonadia</taxon>
        <taxon>Fimbriimonadales</taxon>
        <taxon>Fimbriimonadaceae</taxon>
        <taxon>Fimbriimonas</taxon>
    </lineage>
</organism>
<dbReference type="Proteomes" id="UP000027982">
    <property type="component" value="Chromosome"/>
</dbReference>
<keyword evidence="2" id="KW-1185">Reference proteome</keyword>
<dbReference type="AlphaFoldDB" id="A0A068NNV7"/>
<dbReference type="KEGG" id="fgi:OP10G_1684"/>